<evidence type="ECO:0000313" key="9">
    <source>
        <dbReference type="EMBL" id="SES06308.1"/>
    </source>
</evidence>
<evidence type="ECO:0000256" key="2">
    <source>
        <dbReference type="ARBA" id="ARBA00022748"/>
    </source>
</evidence>
<dbReference type="Pfam" id="PF08534">
    <property type="entry name" value="Redoxin"/>
    <property type="match status" value="1"/>
</dbReference>
<feature type="domain" description="Thioredoxin" evidence="8">
    <location>
        <begin position="45"/>
        <end position="195"/>
    </location>
</feature>
<protein>
    <submittedName>
        <fullName evidence="9">Thiol-disulfide isomerase or thioredoxin</fullName>
    </submittedName>
</protein>
<dbReference type="Gene3D" id="3.40.30.10">
    <property type="entry name" value="Glutaredoxin"/>
    <property type="match status" value="1"/>
</dbReference>
<dbReference type="PROSITE" id="PS51352">
    <property type="entry name" value="THIOREDOXIN_2"/>
    <property type="match status" value="1"/>
</dbReference>
<dbReference type="RefSeq" id="WP_092259131.1">
    <property type="nucleotide sequence ID" value="NZ_CP047199.1"/>
</dbReference>
<keyword evidence="3" id="KW-0735">Signal-anchor</keyword>
<dbReference type="PANTHER" id="PTHR42852">
    <property type="entry name" value="THIOL:DISULFIDE INTERCHANGE PROTEIN DSBE"/>
    <property type="match status" value="1"/>
</dbReference>
<dbReference type="PANTHER" id="PTHR42852:SF6">
    <property type="entry name" value="THIOL:DISULFIDE INTERCHANGE PROTEIN DSBE"/>
    <property type="match status" value="1"/>
</dbReference>
<dbReference type="GO" id="GO:0016853">
    <property type="term" value="F:isomerase activity"/>
    <property type="evidence" value="ECO:0007669"/>
    <property type="project" value="UniProtKB-KW"/>
</dbReference>
<dbReference type="EMBL" id="FOGQ01000007">
    <property type="protein sequence ID" value="SES06308.1"/>
    <property type="molecule type" value="Genomic_DNA"/>
</dbReference>
<evidence type="ECO:0000256" key="4">
    <source>
        <dbReference type="ARBA" id="ARBA00023157"/>
    </source>
</evidence>
<organism evidence="9 10">
    <name type="scientific">Corynebacterium cystitidis DSM 20524</name>
    <dbReference type="NCBI Taxonomy" id="1121357"/>
    <lineage>
        <taxon>Bacteria</taxon>
        <taxon>Bacillati</taxon>
        <taxon>Actinomycetota</taxon>
        <taxon>Actinomycetes</taxon>
        <taxon>Mycobacteriales</taxon>
        <taxon>Corynebacteriaceae</taxon>
        <taxon>Corynebacterium</taxon>
    </lineage>
</organism>
<dbReference type="SUPFAM" id="SSF52833">
    <property type="entry name" value="Thioredoxin-like"/>
    <property type="match status" value="1"/>
</dbReference>
<keyword evidence="10" id="KW-1185">Reference proteome</keyword>
<dbReference type="InterPro" id="IPR013740">
    <property type="entry name" value="Redoxin"/>
</dbReference>
<gene>
    <name evidence="9" type="ORF">SAMN05661109_01752</name>
</gene>
<dbReference type="AlphaFoldDB" id="A0A1H9UAN5"/>
<dbReference type="GO" id="GO:0017004">
    <property type="term" value="P:cytochrome complex assembly"/>
    <property type="evidence" value="ECO:0007669"/>
    <property type="project" value="UniProtKB-KW"/>
</dbReference>
<feature type="compositionally biased region" description="Polar residues" evidence="6">
    <location>
        <begin position="32"/>
        <end position="49"/>
    </location>
</feature>
<feature type="region of interest" description="Disordered" evidence="6">
    <location>
        <begin position="28"/>
        <end position="58"/>
    </location>
</feature>
<evidence type="ECO:0000256" key="6">
    <source>
        <dbReference type="SAM" id="MobiDB-lite"/>
    </source>
</evidence>
<feature type="transmembrane region" description="Helical" evidence="7">
    <location>
        <begin position="6"/>
        <end position="24"/>
    </location>
</feature>
<keyword evidence="7" id="KW-0812">Transmembrane</keyword>
<evidence type="ECO:0000256" key="7">
    <source>
        <dbReference type="SAM" id="Phobius"/>
    </source>
</evidence>
<evidence type="ECO:0000259" key="8">
    <source>
        <dbReference type="PROSITE" id="PS51352"/>
    </source>
</evidence>
<keyword evidence="4" id="KW-1015">Disulfide bond</keyword>
<keyword evidence="2" id="KW-0201">Cytochrome c-type biogenesis</keyword>
<comment type="subcellular location">
    <subcellularLocation>
        <location evidence="1">Cell envelope</location>
    </subcellularLocation>
</comment>
<dbReference type="Proteomes" id="UP000198929">
    <property type="component" value="Unassembled WGS sequence"/>
</dbReference>
<dbReference type="InterPro" id="IPR036249">
    <property type="entry name" value="Thioredoxin-like_sf"/>
</dbReference>
<keyword evidence="7" id="KW-1133">Transmembrane helix</keyword>
<evidence type="ECO:0000313" key="10">
    <source>
        <dbReference type="Proteomes" id="UP000198929"/>
    </source>
</evidence>
<dbReference type="STRING" id="1121357.SAMN05661109_01752"/>
<keyword evidence="7" id="KW-0472">Membrane</keyword>
<keyword evidence="5" id="KW-0676">Redox-active center</keyword>
<proteinExistence type="predicted"/>
<sequence length="195" mass="20066">MKKTVITSVIVIIAATVVLVVGAMSMTRSDDPSQASGPTEGQGQSSISESAVDVADRPDCPAAGAGGVELECLGGSQGPAQADPEHITVVNVWAWWCGPCRDELPYVQEFSDANPQYTVVGVHADAIPGNGAAMLNEMGLSLPSYSDTDNSFAGALGLPNVIPITVVFRGEEQIGFFPTPFGSAAEINAAVTSVL</sequence>
<dbReference type="PROSITE" id="PS00194">
    <property type="entry name" value="THIOREDOXIN_1"/>
    <property type="match status" value="1"/>
</dbReference>
<accession>A0A1H9UAN5</accession>
<reference evidence="10" key="1">
    <citation type="submission" date="2016-10" db="EMBL/GenBank/DDBJ databases">
        <authorList>
            <person name="Varghese N."/>
            <person name="Submissions S."/>
        </authorList>
    </citation>
    <scope>NUCLEOTIDE SEQUENCE [LARGE SCALE GENOMIC DNA]</scope>
    <source>
        <strain evidence="10">DSM 20524</strain>
    </source>
</reference>
<dbReference type="InterPro" id="IPR050553">
    <property type="entry name" value="Thioredoxin_ResA/DsbE_sf"/>
</dbReference>
<keyword evidence="9" id="KW-0413">Isomerase</keyword>
<evidence type="ECO:0000256" key="3">
    <source>
        <dbReference type="ARBA" id="ARBA00022968"/>
    </source>
</evidence>
<dbReference type="InterPro" id="IPR017937">
    <property type="entry name" value="Thioredoxin_CS"/>
</dbReference>
<evidence type="ECO:0000256" key="1">
    <source>
        <dbReference type="ARBA" id="ARBA00004196"/>
    </source>
</evidence>
<dbReference type="GO" id="GO:0030313">
    <property type="term" value="C:cell envelope"/>
    <property type="evidence" value="ECO:0007669"/>
    <property type="project" value="UniProtKB-SubCell"/>
</dbReference>
<dbReference type="GO" id="GO:0016491">
    <property type="term" value="F:oxidoreductase activity"/>
    <property type="evidence" value="ECO:0007669"/>
    <property type="project" value="InterPro"/>
</dbReference>
<name>A0A1H9UAN5_9CORY</name>
<dbReference type="CDD" id="cd02966">
    <property type="entry name" value="TlpA_like_family"/>
    <property type="match status" value="1"/>
</dbReference>
<evidence type="ECO:0000256" key="5">
    <source>
        <dbReference type="ARBA" id="ARBA00023284"/>
    </source>
</evidence>
<dbReference type="InterPro" id="IPR013766">
    <property type="entry name" value="Thioredoxin_domain"/>
</dbReference>